<gene>
    <name evidence="8" type="ORF">MACH26_36650</name>
</gene>
<feature type="domain" description="Fe2OG dioxygenase" evidence="7">
    <location>
        <begin position="120"/>
        <end position="222"/>
    </location>
</feature>
<dbReference type="Gene3D" id="2.60.120.620">
    <property type="entry name" value="q2cbj1_9rhob like domain"/>
    <property type="match status" value="1"/>
</dbReference>
<dbReference type="EMBL" id="AP027272">
    <property type="protein sequence ID" value="BDX08144.1"/>
    <property type="molecule type" value="Genomic_DNA"/>
</dbReference>
<reference evidence="8" key="1">
    <citation type="submission" date="2023-01" db="EMBL/GenBank/DDBJ databases">
        <title>Complete genome sequence of Planctobacterium marinum strain Dej080120_11.</title>
        <authorList>
            <person name="Ueki S."/>
            <person name="Maruyama F."/>
        </authorList>
    </citation>
    <scope>NUCLEOTIDE SEQUENCE</scope>
    <source>
        <strain evidence="8">Dej080120_11</strain>
    </source>
</reference>
<proteinExistence type="predicted"/>
<keyword evidence="2" id="KW-0479">Metal-binding</keyword>
<dbReference type="PROSITE" id="PS51471">
    <property type="entry name" value="FE2OG_OXY"/>
    <property type="match status" value="1"/>
</dbReference>
<dbReference type="GO" id="GO:0005506">
    <property type="term" value="F:iron ion binding"/>
    <property type="evidence" value="ECO:0007669"/>
    <property type="project" value="InterPro"/>
</dbReference>
<protein>
    <submittedName>
        <fullName evidence="8">Prolyl 4-hydroxylase subunit alpha</fullName>
    </submittedName>
</protein>
<dbReference type="InterPro" id="IPR005123">
    <property type="entry name" value="Oxoglu/Fe-dep_dioxygenase_dom"/>
</dbReference>
<dbReference type="GO" id="GO:0051213">
    <property type="term" value="F:dioxygenase activity"/>
    <property type="evidence" value="ECO:0007669"/>
    <property type="project" value="UniProtKB-KW"/>
</dbReference>
<name>A0AA48HUD1_9ALTE</name>
<keyword evidence="6" id="KW-0408">Iron</keyword>
<dbReference type="Proteomes" id="UP001333710">
    <property type="component" value="Chromosome"/>
</dbReference>
<dbReference type="InterPro" id="IPR044862">
    <property type="entry name" value="Pro_4_hyd_alph_FE2OG_OXY"/>
</dbReference>
<dbReference type="Pfam" id="PF13640">
    <property type="entry name" value="2OG-FeII_Oxy_3"/>
    <property type="match status" value="1"/>
</dbReference>
<evidence type="ECO:0000256" key="4">
    <source>
        <dbReference type="ARBA" id="ARBA00022964"/>
    </source>
</evidence>
<dbReference type="GO" id="GO:0016705">
    <property type="term" value="F:oxidoreductase activity, acting on paired donors, with incorporation or reduction of molecular oxygen"/>
    <property type="evidence" value="ECO:0007669"/>
    <property type="project" value="InterPro"/>
</dbReference>
<evidence type="ECO:0000256" key="1">
    <source>
        <dbReference type="ARBA" id="ARBA00001961"/>
    </source>
</evidence>
<dbReference type="InterPro" id="IPR045054">
    <property type="entry name" value="P4HA-like"/>
</dbReference>
<evidence type="ECO:0000313" key="8">
    <source>
        <dbReference type="EMBL" id="BDX08144.1"/>
    </source>
</evidence>
<organism evidence="8 9">
    <name type="scientific">Planctobacterium marinum</name>
    <dbReference type="NCBI Taxonomy" id="1631968"/>
    <lineage>
        <taxon>Bacteria</taxon>
        <taxon>Pseudomonadati</taxon>
        <taxon>Pseudomonadota</taxon>
        <taxon>Gammaproteobacteria</taxon>
        <taxon>Alteromonadales</taxon>
        <taxon>Alteromonadaceae</taxon>
        <taxon>Planctobacterium</taxon>
    </lineage>
</organism>
<keyword evidence="5" id="KW-0560">Oxidoreductase</keyword>
<evidence type="ECO:0000256" key="6">
    <source>
        <dbReference type="ARBA" id="ARBA00023004"/>
    </source>
</evidence>
<evidence type="ECO:0000256" key="2">
    <source>
        <dbReference type="ARBA" id="ARBA00022723"/>
    </source>
</evidence>
<dbReference type="GO" id="GO:0031418">
    <property type="term" value="F:L-ascorbic acid binding"/>
    <property type="evidence" value="ECO:0007669"/>
    <property type="project" value="UniProtKB-KW"/>
</dbReference>
<dbReference type="SMART" id="SM00702">
    <property type="entry name" value="P4Hc"/>
    <property type="match status" value="1"/>
</dbReference>
<dbReference type="AlphaFoldDB" id="A0AA48HUD1"/>
<accession>A0AA48HUD1</accession>
<dbReference type="KEGG" id="pmaw:MACH26_36650"/>
<dbReference type="PANTHER" id="PTHR10869">
    <property type="entry name" value="PROLYL 4-HYDROXYLASE ALPHA SUBUNIT"/>
    <property type="match status" value="1"/>
</dbReference>
<keyword evidence="9" id="KW-1185">Reference proteome</keyword>
<sequence>MSDFIKVIPNALDTATCDNLMAKFAAHPGTFQGRTGGGVDTSKKISRDISISNNAEFKEEFTKVVHTTTRQVIDYFDEYFFAFIGPLGIKLKHPVTGEPTNITEENYSELAKPKLEQFIPHFFRFGDINMQKYEAGKGGYPYWHSEVYPQLPDNEALHRILLFMYYLNDVEEGGETEFYYQNKSVKPQKGTMVIAPAYFTHTHRGNVPISGDKQIITSWVLFQRAEHLYRG</sequence>
<dbReference type="RefSeq" id="WP_338294224.1">
    <property type="nucleotide sequence ID" value="NZ_AP027272.1"/>
</dbReference>
<dbReference type="PANTHER" id="PTHR10869:SF246">
    <property type="entry name" value="TRANSMEMBRANE PROLYL 4-HYDROXYLASE"/>
    <property type="match status" value="1"/>
</dbReference>
<evidence type="ECO:0000313" key="9">
    <source>
        <dbReference type="Proteomes" id="UP001333710"/>
    </source>
</evidence>
<evidence type="ECO:0000256" key="3">
    <source>
        <dbReference type="ARBA" id="ARBA00022896"/>
    </source>
</evidence>
<evidence type="ECO:0000259" key="7">
    <source>
        <dbReference type="PROSITE" id="PS51471"/>
    </source>
</evidence>
<keyword evidence="3" id="KW-0847">Vitamin C</keyword>
<comment type="cofactor">
    <cofactor evidence="1">
        <name>L-ascorbate</name>
        <dbReference type="ChEBI" id="CHEBI:38290"/>
    </cofactor>
</comment>
<keyword evidence="4" id="KW-0223">Dioxygenase</keyword>
<evidence type="ECO:0000256" key="5">
    <source>
        <dbReference type="ARBA" id="ARBA00023002"/>
    </source>
</evidence>
<dbReference type="InterPro" id="IPR006620">
    <property type="entry name" value="Pro_4_hyd_alph"/>
</dbReference>